<dbReference type="KEGG" id="ssun:H9Q77_12510"/>
<gene>
    <name evidence="1" type="ORF">H9Q77_12510</name>
</gene>
<name>A0A7G9FTL4_9FIRM</name>
<proteinExistence type="predicted"/>
<dbReference type="AlphaFoldDB" id="A0A7G9FTL4"/>
<keyword evidence="2" id="KW-1185">Reference proteome</keyword>
<accession>A0A7G9FTL4</accession>
<dbReference type="EMBL" id="CP060633">
    <property type="protein sequence ID" value="QNM01896.1"/>
    <property type="molecule type" value="Genomic_DNA"/>
</dbReference>
<reference evidence="1 2" key="1">
    <citation type="submission" date="2020-08" db="EMBL/GenBank/DDBJ databases">
        <authorList>
            <person name="Liu C."/>
            <person name="Sun Q."/>
        </authorList>
    </citation>
    <scope>NUCLEOTIDE SEQUENCE [LARGE SCALE GENOMIC DNA]</scope>
    <source>
        <strain evidence="1 2">NSJ-8</strain>
    </source>
</reference>
<evidence type="ECO:0000313" key="2">
    <source>
        <dbReference type="Proteomes" id="UP000515981"/>
    </source>
</evidence>
<protein>
    <submittedName>
        <fullName evidence="1">Uncharacterized protein</fullName>
    </submittedName>
</protein>
<sequence>MIYGRFQKMPNFPAIIFPLTTYYGKKENLGNVFQKYLNYFIAVQNPAWFWAQKNRKPFLDFLSLAAADGRRLFCYHSPEANL</sequence>
<evidence type="ECO:0000313" key="1">
    <source>
        <dbReference type="EMBL" id="QNM01896.1"/>
    </source>
</evidence>
<dbReference type="Proteomes" id="UP000515981">
    <property type="component" value="Chromosome"/>
</dbReference>
<organism evidence="1 2">
    <name type="scientific">Simiaoa sunii</name>
    <dbReference type="NCBI Taxonomy" id="2763672"/>
    <lineage>
        <taxon>Bacteria</taxon>
        <taxon>Bacillati</taxon>
        <taxon>Bacillota</taxon>
        <taxon>Clostridia</taxon>
        <taxon>Lachnospirales</taxon>
        <taxon>Lachnospiraceae</taxon>
        <taxon>Simiaoa</taxon>
    </lineage>
</organism>